<dbReference type="AlphaFoldDB" id="A0A6J7KCT9"/>
<organism evidence="5">
    <name type="scientific">freshwater metagenome</name>
    <dbReference type="NCBI Taxonomy" id="449393"/>
    <lineage>
        <taxon>unclassified sequences</taxon>
        <taxon>metagenomes</taxon>
        <taxon>ecological metagenomes</taxon>
    </lineage>
</organism>
<dbReference type="InterPro" id="IPR051317">
    <property type="entry name" value="Gfo/Idh/MocA_oxidoreduct"/>
</dbReference>
<dbReference type="SUPFAM" id="SSF55347">
    <property type="entry name" value="Glyceraldehyde-3-phosphate dehydrogenase-like, C-terminal domain"/>
    <property type="match status" value="1"/>
</dbReference>
<dbReference type="PANTHER" id="PTHR43708:SF5">
    <property type="entry name" value="CONSERVED EXPRESSED OXIDOREDUCTASE (EUROFUNG)-RELATED"/>
    <property type="match status" value="1"/>
</dbReference>
<evidence type="ECO:0000259" key="4">
    <source>
        <dbReference type="Pfam" id="PF02894"/>
    </source>
</evidence>
<dbReference type="InterPro" id="IPR004104">
    <property type="entry name" value="Gfo/Idh/MocA-like_OxRdtase_C"/>
</dbReference>
<evidence type="ECO:0000313" key="5">
    <source>
        <dbReference type="EMBL" id="CAB4952683.1"/>
    </source>
</evidence>
<reference evidence="5" key="1">
    <citation type="submission" date="2020-05" db="EMBL/GenBank/DDBJ databases">
        <authorList>
            <person name="Chiriac C."/>
            <person name="Salcher M."/>
            <person name="Ghai R."/>
            <person name="Kavagutti S V."/>
        </authorList>
    </citation>
    <scope>NUCLEOTIDE SEQUENCE</scope>
</reference>
<dbReference type="EMBL" id="CAFBNQ010000016">
    <property type="protein sequence ID" value="CAB4952683.1"/>
    <property type="molecule type" value="Genomic_DNA"/>
</dbReference>
<evidence type="ECO:0000259" key="3">
    <source>
        <dbReference type="Pfam" id="PF01408"/>
    </source>
</evidence>
<dbReference type="Gene3D" id="3.40.50.720">
    <property type="entry name" value="NAD(P)-binding Rossmann-like Domain"/>
    <property type="match status" value="1"/>
</dbReference>
<dbReference type="SUPFAM" id="SSF51735">
    <property type="entry name" value="NAD(P)-binding Rossmann-fold domains"/>
    <property type="match status" value="1"/>
</dbReference>
<evidence type="ECO:0000256" key="1">
    <source>
        <dbReference type="ARBA" id="ARBA00010928"/>
    </source>
</evidence>
<comment type="similarity">
    <text evidence="1">Belongs to the Gfo/Idh/MocA family.</text>
</comment>
<dbReference type="Pfam" id="PF02894">
    <property type="entry name" value="GFO_IDH_MocA_C"/>
    <property type="match status" value="1"/>
</dbReference>
<dbReference type="GO" id="GO:0016491">
    <property type="term" value="F:oxidoreductase activity"/>
    <property type="evidence" value="ECO:0007669"/>
    <property type="project" value="UniProtKB-KW"/>
</dbReference>
<feature type="domain" description="Gfo/Idh/MocA-like oxidoreductase C-terminal" evidence="4">
    <location>
        <begin position="135"/>
        <end position="333"/>
    </location>
</feature>
<dbReference type="InterPro" id="IPR036291">
    <property type="entry name" value="NAD(P)-bd_dom_sf"/>
</dbReference>
<feature type="domain" description="Gfo/Idh/MocA-like oxidoreductase N-terminal" evidence="3">
    <location>
        <begin position="5"/>
        <end position="122"/>
    </location>
</feature>
<keyword evidence="2" id="KW-0560">Oxidoreductase</keyword>
<dbReference type="GO" id="GO:0000166">
    <property type="term" value="F:nucleotide binding"/>
    <property type="evidence" value="ECO:0007669"/>
    <property type="project" value="InterPro"/>
</dbReference>
<accession>A0A6J7KCT9</accession>
<gene>
    <name evidence="5" type="ORF">UFOPK3861_00285</name>
</gene>
<dbReference type="InterPro" id="IPR000683">
    <property type="entry name" value="Gfo/Idh/MocA-like_OxRdtase_N"/>
</dbReference>
<name>A0A6J7KCT9_9ZZZZ</name>
<protein>
    <submittedName>
        <fullName evidence="5">Unannotated protein</fullName>
    </submittedName>
</protein>
<evidence type="ECO:0000256" key="2">
    <source>
        <dbReference type="ARBA" id="ARBA00023002"/>
    </source>
</evidence>
<proteinExistence type="inferred from homology"/>
<dbReference type="PANTHER" id="PTHR43708">
    <property type="entry name" value="CONSERVED EXPRESSED OXIDOREDUCTASE (EUROFUNG)"/>
    <property type="match status" value="1"/>
</dbReference>
<dbReference type="Gene3D" id="3.30.360.10">
    <property type="entry name" value="Dihydrodipicolinate Reductase, domain 2"/>
    <property type="match status" value="1"/>
</dbReference>
<sequence length="339" mass="37392">MGNNLRAAIIGYGLAGRTFHSNLLKGAGFEIAAVMLTSENRKAQVASDFPDAVVVSTVREIIALRPDLVVVASPNSFHAPQAIELLKAKIPVVVDKPMALNAKETEEIIKVSESEGVPVTVFFNRRWDSDALTIKKIIAEGILGKIFRFEARFERYRTLGNPDSWRERLSPAEGGGKLLDLQPHLLSTTIDFFGQGELQYSSVRSIRGLSDDDSFLVLKHEKNIDSYLSACEVMGSPGPRIRLTGDKASLVVHGLDPQEAFLRQGLYPENGKWSVDTRTPAFIHRGDEITEYESVPGDYVQFYLQVKAALENGSVMPVSTDDALYIARTIDQARANSVR</sequence>
<dbReference type="Pfam" id="PF01408">
    <property type="entry name" value="GFO_IDH_MocA"/>
    <property type="match status" value="1"/>
</dbReference>